<keyword evidence="1" id="KW-1133">Transmembrane helix</keyword>
<keyword evidence="1" id="KW-0472">Membrane</keyword>
<organism evidence="2 3">
    <name type="scientific">Rhypophila decipiens</name>
    <dbReference type="NCBI Taxonomy" id="261697"/>
    <lineage>
        <taxon>Eukaryota</taxon>
        <taxon>Fungi</taxon>
        <taxon>Dikarya</taxon>
        <taxon>Ascomycota</taxon>
        <taxon>Pezizomycotina</taxon>
        <taxon>Sordariomycetes</taxon>
        <taxon>Sordariomycetidae</taxon>
        <taxon>Sordariales</taxon>
        <taxon>Naviculisporaceae</taxon>
        <taxon>Rhypophila</taxon>
    </lineage>
</organism>
<feature type="transmembrane region" description="Helical" evidence="1">
    <location>
        <begin position="88"/>
        <end position="111"/>
    </location>
</feature>
<reference evidence="2" key="1">
    <citation type="journal article" date="2023" name="Mol. Phylogenet. Evol.">
        <title>Genome-scale phylogeny and comparative genomics of the fungal order Sordariales.</title>
        <authorList>
            <person name="Hensen N."/>
            <person name="Bonometti L."/>
            <person name="Westerberg I."/>
            <person name="Brannstrom I.O."/>
            <person name="Guillou S."/>
            <person name="Cros-Aarteil S."/>
            <person name="Calhoun S."/>
            <person name="Haridas S."/>
            <person name="Kuo A."/>
            <person name="Mondo S."/>
            <person name="Pangilinan J."/>
            <person name="Riley R."/>
            <person name="LaButti K."/>
            <person name="Andreopoulos B."/>
            <person name="Lipzen A."/>
            <person name="Chen C."/>
            <person name="Yan M."/>
            <person name="Daum C."/>
            <person name="Ng V."/>
            <person name="Clum A."/>
            <person name="Steindorff A."/>
            <person name="Ohm R.A."/>
            <person name="Martin F."/>
            <person name="Silar P."/>
            <person name="Natvig D.O."/>
            <person name="Lalanne C."/>
            <person name="Gautier V."/>
            <person name="Ament-Velasquez S.L."/>
            <person name="Kruys A."/>
            <person name="Hutchinson M.I."/>
            <person name="Powell A.J."/>
            <person name="Barry K."/>
            <person name="Miller A.N."/>
            <person name="Grigoriev I.V."/>
            <person name="Debuchy R."/>
            <person name="Gladieux P."/>
            <person name="Hiltunen Thoren M."/>
            <person name="Johannesson H."/>
        </authorList>
    </citation>
    <scope>NUCLEOTIDE SEQUENCE</scope>
    <source>
        <strain evidence="2">PSN293</strain>
    </source>
</reference>
<sequence>MSSRNWPHFANLILIFGHGSPHQWIGLVLSSRRNRIARALQPAGISFNDFLNLFNLFSLFFFLLRIRMSYDTYFSLVYFSRYWGYLPVYLYFNTVLSMVSILGMMDSMCLLSSFISSTEYFYPCHYHQFLSRITVSPSLGRFISFHLVQSDSQTMHGCKNVY</sequence>
<evidence type="ECO:0000313" key="3">
    <source>
        <dbReference type="Proteomes" id="UP001301769"/>
    </source>
</evidence>
<dbReference type="Proteomes" id="UP001301769">
    <property type="component" value="Unassembled WGS sequence"/>
</dbReference>
<name>A0AAN6YBN1_9PEZI</name>
<evidence type="ECO:0000313" key="2">
    <source>
        <dbReference type="EMBL" id="KAK4216334.1"/>
    </source>
</evidence>
<dbReference type="AlphaFoldDB" id="A0AAN6YBN1"/>
<accession>A0AAN6YBN1</accession>
<protein>
    <submittedName>
        <fullName evidence="2">Uncharacterized protein</fullName>
    </submittedName>
</protein>
<proteinExistence type="predicted"/>
<keyword evidence="3" id="KW-1185">Reference proteome</keyword>
<feature type="transmembrane region" description="Helical" evidence="1">
    <location>
        <begin position="50"/>
        <end position="68"/>
    </location>
</feature>
<reference evidence="2" key="2">
    <citation type="submission" date="2023-05" db="EMBL/GenBank/DDBJ databases">
        <authorList>
            <consortium name="Lawrence Berkeley National Laboratory"/>
            <person name="Steindorff A."/>
            <person name="Hensen N."/>
            <person name="Bonometti L."/>
            <person name="Westerberg I."/>
            <person name="Brannstrom I.O."/>
            <person name="Guillou S."/>
            <person name="Cros-Aarteil S."/>
            <person name="Calhoun S."/>
            <person name="Haridas S."/>
            <person name="Kuo A."/>
            <person name="Mondo S."/>
            <person name="Pangilinan J."/>
            <person name="Riley R."/>
            <person name="Labutti K."/>
            <person name="Andreopoulos B."/>
            <person name="Lipzen A."/>
            <person name="Chen C."/>
            <person name="Yanf M."/>
            <person name="Daum C."/>
            <person name="Ng V."/>
            <person name="Clum A."/>
            <person name="Ohm R."/>
            <person name="Martin F."/>
            <person name="Silar P."/>
            <person name="Natvig D."/>
            <person name="Lalanne C."/>
            <person name="Gautier V."/>
            <person name="Ament-Velasquez S.L."/>
            <person name="Kruys A."/>
            <person name="Hutchinson M.I."/>
            <person name="Powell A.J."/>
            <person name="Barry K."/>
            <person name="Miller A.N."/>
            <person name="Grigoriev I.V."/>
            <person name="Debuchy R."/>
            <person name="Gladieux P."/>
            <person name="Thoren M.H."/>
            <person name="Johannesson H."/>
        </authorList>
    </citation>
    <scope>NUCLEOTIDE SEQUENCE</scope>
    <source>
        <strain evidence="2">PSN293</strain>
    </source>
</reference>
<comment type="caution">
    <text evidence="2">The sequence shown here is derived from an EMBL/GenBank/DDBJ whole genome shotgun (WGS) entry which is preliminary data.</text>
</comment>
<dbReference type="EMBL" id="MU858069">
    <property type="protein sequence ID" value="KAK4216334.1"/>
    <property type="molecule type" value="Genomic_DNA"/>
</dbReference>
<keyword evidence="1" id="KW-0812">Transmembrane</keyword>
<gene>
    <name evidence="2" type="ORF">QBC37DRAFT_93698</name>
</gene>
<evidence type="ECO:0000256" key="1">
    <source>
        <dbReference type="SAM" id="Phobius"/>
    </source>
</evidence>